<dbReference type="EMBL" id="CP031385">
    <property type="protein sequence ID" value="QPG94557.1"/>
    <property type="molecule type" value="Genomic_DNA"/>
</dbReference>
<reference evidence="3 4" key="1">
    <citation type="journal article" date="2018" name="PLoS Genet.">
        <title>Repeat elements organise 3D genome structure and mediate transcription in the filamentous fungus Epichloe festucae.</title>
        <authorList>
            <person name="Winter D.J."/>
            <person name="Ganley A.R.D."/>
            <person name="Young C.A."/>
            <person name="Liachko I."/>
            <person name="Schardl C.L."/>
            <person name="Dupont P.Y."/>
            <person name="Berry D."/>
            <person name="Ram A."/>
            <person name="Scott B."/>
            <person name="Cox M.P."/>
        </authorList>
    </citation>
    <scope>NUCLEOTIDE SEQUENCE [LARGE SCALE GENOMIC DNA]</scope>
    <source>
        <strain evidence="3 4">Fl1</strain>
    </source>
</reference>
<dbReference type="PANTHER" id="PTHR21405:SF0">
    <property type="entry name" value="TETRATRICOPEPTIDE REPEAT PROTEIN 36"/>
    <property type="match status" value="1"/>
</dbReference>
<dbReference type="InterPro" id="IPR038906">
    <property type="entry name" value="TTC36"/>
</dbReference>
<feature type="region of interest" description="Disordered" evidence="2">
    <location>
        <begin position="115"/>
        <end position="139"/>
    </location>
</feature>
<keyword evidence="4" id="KW-1185">Reference proteome</keyword>
<dbReference type="Proteomes" id="UP000594364">
    <property type="component" value="Chromosome 1"/>
</dbReference>
<dbReference type="PANTHER" id="PTHR21405">
    <property type="entry name" value="CDNA SEQUENCE BC021608"/>
    <property type="match status" value="1"/>
</dbReference>
<dbReference type="OrthoDB" id="539634at2759"/>
<protein>
    <submittedName>
        <fullName evidence="3">Uncharacterized protein</fullName>
    </submittedName>
</protein>
<gene>
    <name evidence="3" type="ORF">C2857_006369</name>
</gene>
<dbReference type="AlphaFoldDB" id="A0A7S9KLK7"/>
<name>A0A7S9KLK7_EPIFF</name>
<feature type="compositionally biased region" description="Basic and acidic residues" evidence="2">
    <location>
        <begin position="127"/>
        <end position="136"/>
    </location>
</feature>
<dbReference type="GO" id="GO:0006570">
    <property type="term" value="P:tyrosine metabolic process"/>
    <property type="evidence" value="ECO:0007669"/>
    <property type="project" value="TreeGrafter"/>
</dbReference>
<evidence type="ECO:0000256" key="1">
    <source>
        <dbReference type="ARBA" id="ARBA00006995"/>
    </source>
</evidence>
<proteinExistence type="inferred from homology"/>
<evidence type="ECO:0000256" key="2">
    <source>
        <dbReference type="SAM" id="MobiDB-lite"/>
    </source>
</evidence>
<evidence type="ECO:0000313" key="3">
    <source>
        <dbReference type="EMBL" id="QPG94557.1"/>
    </source>
</evidence>
<accession>A0A7S9KLK7</accession>
<organism evidence="3 4">
    <name type="scientific">Epichloe festucae (strain Fl1)</name>
    <dbReference type="NCBI Taxonomy" id="877507"/>
    <lineage>
        <taxon>Eukaryota</taxon>
        <taxon>Fungi</taxon>
        <taxon>Dikarya</taxon>
        <taxon>Ascomycota</taxon>
        <taxon>Pezizomycotina</taxon>
        <taxon>Sordariomycetes</taxon>
        <taxon>Hypocreomycetidae</taxon>
        <taxon>Hypocreales</taxon>
        <taxon>Clavicipitaceae</taxon>
        <taxon>Epichloe</taxon>
    </lineage>
</organism>
<evidence type="ECO:0000313" key="4">
    <source>
        <dbReference type="Proteomes" id="UP000594364"/>
    </source>
</evidence>
<comment type="similarity">
    <text evidence="1">Belongs to the TTC36 family.</text>
</comment>
<sequence length="359" mass="39641">MNRFINERDASSSDAFFRAAYQNRPAPLIPLKRKQPAPSGIKTVPFYFKFSLPGGGSQISFFTSSVLIATARSPHWSPHLRQHRILLGQLTNNTMAYVNLSTRDVNVLEKIKDPESNPAAGVVTDESLPRDPHVTDSTDYDSLVSRERSIVSRIQTIEAQFNESQSQHTNETAIQGYKQCLVDLDALISEFPNYASARNNRAQIMRRLYGDAMLLQITTGMPLPLVEQPDAAEKKAAAISALNDLGHSIALLAPATLSTPISPQAARTLSMAYTQRAAIYLRTSKLITDRPLDVHGDRPEAQWSRVDFEQAASHDLAYGGRYGNQIAKGLAVSVNPTAKLCGQIVREAMKKEYGPFLDE</sequence>